<reference evidence="1 2" key="1">
    <citation type="journal article" date="2015" name="Environ. Microbiol.">
        <title>Genome analyses suggest the presence of polyploidy and recent human-driven expansions in eight global populations of the honeybee pathogen Nosema ceranae.</title>
        <authorList>
            <person name="Pelin A."/>
            <person name="Selman M."/>
            <person name="Aris-Brosou S."/>
            <person name="Farinelli L."/>
            <person name="Corradi N."/>
        </authorList>
    </citation>
    <scope>NUCLEOTIDE SEQUENCE [LARGE SCALE GENOMIC DNA]</scope>
    <source>
        <strain evidence="1 2">PA08 1199</strain>
    </source>
</reference>
<sequence>MMENIRRLIYMTKPFLESKTRKLYFLFEAIIFVQNNITNLKLFTHKSSHKYNWLLT</sequence>
<dbReference type="Proteomes" id="UP000034350">
    <property type="component" value="Unassembled WGS sequence"/>
</dbReference>
<protein>
    <submittedName>
        <fullName evidence="1">Uncharacterized protein</fullName>
    </submittedName>
</protein>
<dbReference type="AlphaFoldDB" id="A0A0F9ZA34"/>
<comment type="caution">
    <text evidence="1">The sequence shown here is derived from an EMBL/GenBank/DDBJ whole genome shotgun (WGS) entry which is preliminary data.</text>
</comment>
<keyword evidence="2" id="KW-1185">Reference proteome</keyword>
<evidence type="ECO:0000313" key="2">
    <source>
        <dbReference type="Proteomes" id="UP000034350"/>
    </source>
</evidence>
<name>A0A0F9ZA34_9MICR</name>
<dbReference type="VEuPathDB" id="MicrosporidiaDB:AAJ76_5300024082"/>
<dbReference type="RefSeq" id="XP_024330401.1">
    <property type="nucleotide sequence ID" value="XM_024475950.1"/>
</dbReference>
<proteinExistence type="predicted"/>
<organism evidence="1 2">
    <name type="scientific">Vairimorpha ceranae</name>
    <dbReference type="NCBI Taxonomy" id="40302"/>
    <lineage>
        <taxon>Eukaryota</taxon>
        <taxon>Fungi</taxon>
        <taxon>Fungi incertae sedis</taxon>
        <taxon>Microsporidia</taxon>
        <taxon>Nosematidae</taxon>
        <taxon>Vairimorpha</taxon>
    </lineage>
</organism>
<gene>
    <name evidence="1" type="ORF">AAJ76_5300024082</name>
</gene>
<dbReference type="EMBL" id="JPQZ01000053">
    <property type="protein sequence ID" value="KKO74659.1"/>
    <property type="molecule type" value="Genomic_DNA"/>
</dbReference>
<dbReference type="GeneID" id="36320898"/>
<evidence type="ECO:0000313" key="1">
    <source>
        <dbReference type="EMBL" id="KKO74659.1"/>
    </source>
</evidence>
<accession>A0A0F9ZA34</accession>